<dbReference type="InterPro" id="IPR036909">
    <property type="entry name" value="Cyt_c-like_dom_sf"/>
</dbReference>
<evidence type="ECO:0000256" key="10">
    <source>
        <dbReference type="ARBA" id="ARBA00023136"/>
    </source>
</evidence>
<evidence type="ECO:0000313" key="16">
    <source>
        <dbReference type="Proteomes" id="UP000025241"/>
    </source>
</evidence>
<keyword evidence="2" id="KW-0813">Transport</keyword>
<evidence type="ECO:0000256" key="3">
    <source>
        <dbReference type="ARBA" id="ARBA00022475"/>
    </source>
</evidence>
<evidence type="ECO:0000256" key="2">
    <source>
        <dbReference type="ARBA" id="ARBA00022448"/>
    </source>
</evidence>
<evidence type="ECO:0000256" key="9">
    <source>
        <dbReference type="ARBA" id="ARBA00023004"/>
    </source>
</evidence>
<evidence type="ECO:0000256" key="8">
    <source>
        <dbReference type="ARBA" id="ARBA00022982"/>
    </source>
</evidence>
<evidence type="ECO:0000256" key="7">
    <source>
        <dbReference type="ARBA" id="ARBA00022737"/>
    </source>
</evidence>
<dbReference type="PIRSF" id="PIRSF000018">
    <property type="entry name" value="Mb_ADH_cyt_c"/>
    <property type="match status" value="1"/>
</dbReference>
<dbReference type="RefSeq" id="WP_043248520.1">
    <property type="nucleotide sequence ID" value="NZ_HG322950.1"/>
</dbReference>
<dbReference type="InterPro" id="IPR008168">
    <property type="entry name" value="Cyt_C_IC"/>
</dbReference>
<dbReference type="EMBL" id="HG322950">
    <property type="protein sequence ID" value="CDF81740.1"/>
    <property type="molecule type" value="Genomic_DNA"/>
</dbReference>
<reference evidence="15 16" key="2">
    <citation type="submission" date="2014-05" db="EMBL/GenBank/DDBJ databases">
        <title>Genome sequence of the 3-chlorobenzoate degrading bacterium Pseudomonas knackmussii B13 shows multiple evidence for horizontal gene transfer.</title>
        <authorList>
            <person name="Miyazaki R."/>
            <person name="Bertelli C."/>
            <person name="Falquet L."/>
            <person name="Robinson-Rechavi M."/>
            <person name="Gharib W."/>
            <person name="Roy S."/>
            <person name="Van der Meer J.R."/>
        </authorList>
    </citation>
    <scope>NUCLEOTIDE SEQUENCE [LARGE SCALE GENOMIC DNA]</scope>
    <source>
        <strain evidence="15 16">B13</strain>
    </source>
</reference>
<keyword evidence="4 11" id="KW-0349">Heme</keyword>
<evidence type="ECO:0000256" key="4">
    <source>
        <dbReference type="ARBA" id="ARBA00022617"/>
    </source>
</evidence>
<feature type="domain" description="Cytochrome c" evidence="14">
    <location>
        <begin position="175"/>
        <end position="289"/>
    </location>
</feature>
<feature type="binding site" description="covalent" evidence="11">
    <location>
        <position position="42"/>
    </location>
    <ligand>
        <name>heme c</name>
        <dbReference type="ChEBI" id="CHEBI:61717"/>
        <label>1</label>
    </ligand>
</feature>
<dbReference type="SUPFAM" id="SSF46626">
    <property type="entry name" value="Cytochrome c"/>
    <property type="match status" value="3"/>
</dbReference>
<dbReference type="EC" id="1.1.99.3" evidence="15"/>
<dbReference type="OrthoDB" id="9811281at2"/>
<dbReference type="InterPro" id="IPR014353">
    <property type="entry name" value="Membr-bd_ADH_cyt_c"/>
</dbReference>
<protein>
    <submittedName>
        <fullName evidence="15">Gluconate 2-dehydrogenase cytochrome c subunit</fullName>
        <ecNumber evidence="15">1.1.99.3</ecNumber>
    </submittedName>
</protein>
<dbReference type="HOGENOM" id="CLU_028594_0_0_6"/>
<feature type="binding site" description="axial binding residue" evidence="12">
    <location>
        <position position="46"/>
    </location>
    <ligand>
        <name>heme c</name>
        <dbReference type="ChEBI" id="CHEBI:61717"/>
        <label>1</label>
    </ligand>
    <ligandPart>
        <name>Fe</name>
        <dbReference type="ChEBI" id="CHEBI:18248"/>
    </ligandPart>
</feature>
<name>A0A024H9U6_PSEKB</name>
<feature type="chain" id="PRO_5001529849" evidence="13">
    <location>
        <begin position="19"/>
        <end position="426"/>
    </location>
</feature>
<feature type="binding site" description="axial binding residue" evidence="12">
    <location>
        <position position="194"/>
    </location>
    <ligand>
        <name>heme c</name>
        <dbReference type="ChEBI" id="CHEBI:61717"/>
        <label>2</label>
    </ligand>
    <ligandPart>
        <name>Fe</name>
        <dbReference type="ChEBI" id="CHEBI:18248"/>
    </ligandPart>
</feature>
<feature type="binding site" description="covalent" evidence="11">
    <location>
        <position position="193"/>
    </location>
    <ligand>
        <name>heme c</name>
        <dbReference type="ChEBI" id="CHEBI:61717"/>
        <label>2</label>
    </ligand>
</feature>
<feature type="binding site" description="covalent" evidence="11">
    <location>
        <position position="333"/>
    </location>
    <ligand>
        <name>heme c</name>
        <dbReference type="ChEBI" id="CHEBI:61717"/>
        <label>3</label>
    </ligand>
</feature>
<comment type="cofactor">
    <cofactor evidence="11">
        <name>heme c</name>
        <dbReference type="ChEBI" id="CHEBI:61717"/>
    </cofactor>
    <text evidence="11">Binds 3 heme c groups covalently per subunit.</text>
</comment>
<keyword evidence="7" id="KW-0677">Repeat</keyword>
<sequence length="426" mass="45866">MKRYAFLALLAAPLFAHAASASDTAPAELLKRGEYLARAGDCAACHTAPDGKPPAGGLPLATPLGNVYSSNITPDPKTGIGSYSYEDFARALREGVAKGGMHLYPAMPYTAYARITDDDMKALYAYFLEGGVQAVAEPNRDSEIAWPLDMRWPLAIWNALFHEDHVYRPNTGQSDTWNRGAYLVQGLAHCGTCHTPRGLAFQEKALDEKGRDFLAGATLGGWYAFNITPDTHSGIGGWSDAELVQYLKTGRVPGKAQAAGPMAEAVQHSFQYLSDADLHAMATYLRSVKAVNDDERKPRFAWGEPAAAVVELRGQAFDPQTHDDGARLFLGNCASCHTWSGGGTPDGYYPMLSHNSTVGALQPDNLVQVVLGGVQRKVGDDDVFMPGFAGSLDDEQIATLVNYVTRQFGNPAVKVDSARVAAIRQP</sequence>
<keyword evidence="6 13" id="KW-0732">Signal</keyword>
<dbReference type="GO" id="GO:0033717">
    <property type="term" value="F:gluconate 2-dehydrogenase (acceptor) activity"/>
    <property type="evidence" value="ECO:0007669"/>
    <property type="project" value="UniProtKB-EC"/>
</dbReference>
<organism evidence="15 16">
    <name type="scientific">Pseudomonas knackmussii (strain DSM 6978 / CCUG 54928 / LMG 23759 / B13)</name>
    <dbReference type="NCBI Taxonomy" id="1301098"/>
    <lineage>
        <taxon>Bacteria</taxon>
        <taxon>Pseudomonadati</taxon>
        <taxon>Pseudomonadota</taxon>
        <taxon>Gammaproteobacteria</taxon>
        <taxon>Pseudomonadales</taxon>
        <taxon>Pseudomonadaceae</taxon>
        <taxon>Pseudomonas</taxon>
    </lineage>
</organism>
<feature type="domain" description="Cytochrome c" evidence="14">
    <location>
        <begin position="28"/>
        <end position="131"/>
    </location>
</feature>
<keyword evidence="16" id="KW-1185">Reference proteome</keyword>
<keyword evidence="5 12" id="KW-0479">Metal-binding</keyword>
<dbReference type="Pfam" id="PF00034">
    <property type="entry name" value="Cytochrom_C"/>
    <property type="match status" value="2"/>
</dbReference>
<feature type="binding site" description="axial binding residue" evidence="12">
    <location>
        <position position="337"/>
    </location>
    <ligand>
        <name>heme c</name>
        <dbReference type="ChEBI" id="CHEBI:61717"/>
        <label>3</label>
    </ligand>
    <ligandPart>
        <name>Fe</name>
        <dbReference type="ChEBI" id="CHEBI:18248"/>
    </ligandPart>
</feature>
<dbReference type="InterPro" id="IPR051459">
    <property type="entry name" value="Cytochrome_c-type_DH"/>
</dbReference>
<feature type="binding site" description="covalent" evidence="11">
    <location>
        <position position="190"/>
    </location>
    <ligand>
        <name>heme c</name>
        <dbReference type="ChEBI" id="CHEBI:61717"/>
        <label>2</label>
    </ligand>
</feature>
<dbReference type="PANTHER" id="PTHR35008">
    <property type="entry name" value="BLL4482 PROTEIN-RELATED"/>
    <property type="match status" value="1"/>
</dbReference>
<keyword evidence="9 12" id="KW-0408">Iron</keyword>
<evidence type="ECO:0000256" key="6">
    <source>
        <dbReference type="ARBA" id="ARBA00022729"/>
    </source>
</evidence>
<comment type="subcellular location">
    <subcellularLocation>
        <location evidence="1">Cell membrane</location>
    </subcellularLocation>
</comment>
<evidence type="ECO:0000256" key="5">
    <source>
        <dbReference type="ARBA" id="ARBA00022723"/>
    </source>
</evidence>
<evidence type="ECO:0000256" key="13">
    <source>
        <dbReference type="SAM" id="SignalP"/>
    </source>
</evidence>
<feature type="domain" description="Cytochrome c" evidence="14">
    <location>
        <begin position="320"/>
        <end position="408"/>
    </location>
</feature>
<dbReference type="Proteomes" id="UP000025241">
    <property type="component" value="Chromosome I"/>
</dbReference>
<dbReference type="KEGG" id="pkc:PKB_0362"/>
<keyword evidence="15" id="KW-0560">Oxidoreductase</keyword>
<accession>A0A024H9U6</accession>
<dbReference type="Gene3D" id="1.10.760.10">
    <property type="entry name" value="Cytochrome c-like domain"/>
    <property type="match status" value="3"/>
</dbReference>
<reference evidence="15 16" key="1">
    <citation type="submission" date="2013-03" db="EMBL/GenBank/DDBJ databases">
        <authorList>
            <person name="Linke B."/>
        </authorList>
    </citation>
    <scope>NUCLEOTIDE SEQUENCE [LARGE SCALE GENOMIC DNA]</scope>
    <source>
        <strain evidence="15 16">B13</strain>
    </source>
</reference>
<evidence type="ECO:0000256" key="1">
    <source>
        <dbReference type="ARBA" id="ARBA00004236"/>
    </source>
</evidence>
<dbReference type="InterPro" id="IPR009056">
    <property type="entry name" value="Cyt_c-like_dom"/>
</dbReference>
<evidence type="ECO:0000259" key="14">
    <source>
        <dbReference type="PROSITE" id="PS51007"/>
    </source>
</evidence>
<dbReference type="PRINTS" id="PR00605">
    <property type="entry name" value="CYTCHROMECIC"/>
</dbReference>
<dbReference type="PROSITE" id="PS51007">
    <property type="entry name" value="CYTC"/>
    <property type="match status" value="3"/>
</dbReference>
<dbReference type="GO" id="GO:0005886">
    <property type="term" value="C:plasma membrane"/>
    <property type="evidence" value="ECO:0007669"/>
    <property type="project" value="UniProtKB-SubCell"/>
</dbReference>
<feature type="binding site" description="covalent" evidence="11">
    <location>
        <position position="336"/>
    </location>
    <ligand>
        <name>heme c</name>
        <dbReference type="ChEBI" id="CHEBI:61717"/>
        <label>3</label>
    </ligand>
</feature>
<feature type="binding site" description="covalent" evidence="11">
    <location>
        <position position="45"/>
    </location>
    <ligand>
        <name>heme c</name>
        <dbReference type="ChEBI" id="CHEBI:61717"/>
        <label>1</label>
    </ligand>
</feature>
<dbReference type="STRING" id="1301098.PKB_0362"/>
<gene>
    <name evidence="15" type="ORF">PKB_0362</name>
</gene>
<dbReference type="GO" id="GO:0005506">
    <property type="term" value="F:iron ion binding"/>
    <property type="evidence" value="ECO:0007669"/>
    <property type="project" value="InterPro"/>
</dbReference>
<keyword evidence="10" id="KW-0472">Membrane</keyword>
<dbReference type="eggNOG" id="COG2010">
    <property type="taxonomic scope" value="Bacteria"/>
</dbReference>
<evidence type="ECO:0000256" key="12">
    <source>
        <dbReference type="PIRSR" id="PIRSR000018-51"/>
    </source>
</evidence>
<dbReference type="PANTHER" id="PTHR35008:SF8">
    <property type="entry name" value="ALCOHOL DEHYDROGENASE CYTOCHROME C SUBUNIT"/>
    <property type="match status" value="1"/>
</dbReference>
<evidence type="ECO:0000256" key="11">
    <source>
        <dbReference type="PIRSR" id="PIRSR000018-50"/>
    </source>
</evidence>
<dbReference type="GO" id="GO:0009055">
    <property type="term" value="F:electron transfer activity"/>
    <property type="evidence" value="ECO:0007669"/>
    <property type="project" value="InterPro"/>
</dbReference>
<dbReference type="GO" id="GO:0020037">
    <property type="term" value="F:heme binding"/>
    <property type="evidence" value="ECO:0007669"/>
    <property type="project" value="InterPro"/>
</dbReference>
<proteinExistence type="predicted"/>
<evidence type="ECO:0000313" key="15">
    <source>
        <dbReference type="EMBL" id="CDF81740.1"/>
    </source>
</evidence>
<keyword evidence="8" id="KW-0249">Electron transport</keyword>
<feature type="signal peptide" evidence="13">
    <location>
        <begin position="1"/>
        <end position="18"/>
    </location>
</feature>
<dbReference type="AlphaFoldDB" id="A0A024H9U6"/>
<dbReference type="PATRIC" id="fig|1301098.3.peg.371"/>
<keyword evidence="3" id="KW-1003">Cell membrane</keyword>